<reference evidence="1 2" key="1">
    <citation type="journal article" date="2017" name="Nat. Microbiol.">
        <title>Natural product diversity associated with the nematode symbionts Photorhabdus and Xenorhabdus.</title>
        <authorList>
            <person name="Tobias N.J."/>
            <person name="Wolff H."/>
            <person name="Djahanschiri B."/>
            <person name="Grundmann F."/>
            <person name="Kronenwerth M."/>
            <person name="Shi Y.M."/>
            <person name="Simonyi S."/>
            <person name="Grun P."/>
            <person name="Shapiro-Ilan D."/>
            <person name="Pidot S.J."/>
            <person name="Stinear T.P."/>
            <person name="Ebersberger I."/>
            <person name="Bode H.B."/>
        </authorList>
    </citation>
    <scope>NUCLEOTIDE SEQUENCE [LARGE SCALE GENOMIC DNA]</scope>
    <source>
        <strain evidence="1 2">DSM 17902</strain>
    </source>
</reference>
<protein>
    <submittedName>
        <fullName evidence="1">Uncharacterized protein</fullName>
    </submittedName>
</protein>
<evidence type="ECO:0000313" key="1">
    <source>
        <dbReference type="EMBL" id="PHM47111.1"/>
    </source>
</evidence>
<dbReference type="RefSeq" id="WP_099115441.1">
    <property type="nucleotide sequence ID" value="NZ_CAWNQI010000054.1"/>
</dbReference>
<accession>A0A2D0JLJ0</accession>
<dbReference type="Proteomes" id="UP000221980">
    <property type="component" value="Unassembled WGS sequence"/>
</dbReference>
<gene>
    <name evidence="1" type="ORF">Xmir_03530</name>
</gene>
<name>A0A2D0JLJ0_9GAMM</name>
<proteinExistence type="predicted"/>
<sequence length="100" mass="11422">MNKNYRCEICNKFNPIDRSKLAVGDRVTFTFSTQRVYRTHIKCAIKTVKGRIQQIHGEQVIVSYRKKQYPLNREAVNPAGTPSELAYVMIGTCICGDSHD</sequence>
<keyword evidence="2" id="KW-1185">Reference proteome</keyword>
<comment type="caution">
    <text evidence="1">The sequence shown here is derived from an EMBL/GenBank/DDBJ whole genome shotgun (WGS) entry which is preliminary data.</text>
</comment>
<organism evidence="1 2">
    <name type="scientific">Xenorhabdus miraniensis</name>
    <dbReference type="NCBI Taxonomy" id="351674"/>
    <lineage>
        <taxon>Bacteria</taxon>
        <taxon>Pseudomonadati</taxon>
        <taxon>Pseudomonadota</taxon>
        <taxon>Gammaproteobacteria</taxon>
        <taxon>Enterobacterales</taxon>
        <taxon>Morganellaceae</taxon>
        <taxon>Xenorhabdus</taxon>
    </lineage>
</organism>
<evidence type="ECO:0000313" key="2">
    <source>
        <dbReference type="Proteomes" id="UP000221980"/>
    </source>
</evidence>
<dbReference type="EMBL" id="NITZ01000022">
    <property type="protein sequence ID" value="PHM47111.1"/>
    <property type="molecule type" value="Genomic_DNA"/>
</dbReference>
<dbReference type="AlphaFoldDB" id="A0A2D0JLJ0"/>
<dbReference type="OrthoDB" id="6469262at2"/>